<dbReference type="EMBL" id="AZNH01000031">
    <property type="protein sequence ID" value="KID85358.1"/>
    <property type="molecule type" value="Genomic_DNA"/>
</dbReference>
<proteinExistence type="predicted"/>
<dbReference type="AlphaFoldDB" id="A0A0B4GRT4"/>
<accession>A0A0B4GRT4</accession>
<evidence type="ECO:0000313" key="2">
    <source>
        <dbReference type="EMBL" id="KID85358.1"/>
    </source>
</evidence>
<dbReference type="GO" id="GO:0071949">
    <property type="term" value="F:FAD binding"/>
    <property type="evidence" value="ECO:0007669"/>
    <property type="project" value="TreeGrafter"/>
</dbReference>
<evidence type="ECO:0000259" key="1">
    <source>
        <dbReference type="Pfam" id="PF07992"/>
    </source>
</evidence>
<dbReference type="Proteomes" id="UP000031192">
    <property type="component" value="Unassembled WGS sequence"/>
</dbReference>
<protein>
    <submittedName>
        <fullName evidence="2">Sulfide quinone-reductase</fullName>
    </submittedName>
</protein>
<keyword evidence="3" id="KW-1185">Reference proteome</keyword>
<feature type="domain" description="FAD/NAD(P)-binding" evidence="1">
    <location>
        <begin position="49"/>
        <end position="163"/>
    </location>
</feature>
<organism evidence="2 3">
    <name type="scientific">Metarhizium guizhouense (strain ARSEF 977)</name>
    <dbReference type="NCBI Taxonomy" id="1276136"/>
    <lineage>
        <taxon>Eukaryota</taxon>
        <taxon>Fungi</taxon>
        <taxon>Dikarya</taxon>
        <taxon>Ascomycota</taxon>
        <taxon>Pezizomycotina</taxon>
        <taxon>Sordariomycetes</taxon>
        <taxon>Hypocreomycetidae</taxon>
        <taxon>Hypocreales</taxon>
        <taxon>Clavicipitaceae</taxon>
        <taxon>Metarhizium</taxon>
    </lineage>
</organism>
<name>A0A0B4GRT4_METGA</name>
<dbReference type="HOGENOM" id="CLU_030742_2_2_1"/>
<sequence>MSHTCLARLRLHTSSPAPLAHVGSAKSAARLALPRAHYSSAASMSHRHKVLVVGAGAAGLSVSHQLLRSGKFAKDDIAIVDPADWHHYQPGWTLVGAGLKDKNKLKMRTEDLVDAKLKLYNDSVGAFTPQHHCVTLETGTKIQYDHLVVCPGINIKYDSIKGLPEALANPDAPISTTYGYHTCDKVYQNVQKMKSGVAIFTQPTGIVKCAGAPQKAMWLALDYWKRAGLYRPGSEQDSSIKVSFATGLPVMFGVAKYSATLDRLRRERGVEGLFQHDLVSVDGSQATFVLPDGKQVARRFDFLHVVPKMGPHAFVANSPLADAAGLVDVDSSTMRHRAFSNVWSLGDASNLPTSKTAAAITAQAPVLVSNLLCALEGAKTNAVYDGYTSCPLTTEYGKVLLAEFKYGGEPKETFGMLVNQAVPGRGFYYLKKDFFPWVYKKFMVKGAWGGPKGFIRQK</sequence>
<dbReference type="PANTHER" id="PTHR10632:SF2">
    <property type="entry name" value="SULFIDE:QUINONE OXIDOREDUCTASE, MITOCHONDRIAL"/>
    <property type="match status" value="1"/>
</dbReference>
<dbReference type="InterPro" id="IPR015904">
    <property type="entry name" value="Sulphide_quinone_reductase"/>
</dbReference>
<dbReference type="Gene3D" id="3.50.50.60">
    <property type="entry name" value="FAD/NAD(P)-binding domain"/>
    <property type="match status" value="2"/>
</dbReference>
<dbReference type="InterPro" id="IPR023753">
    <property type="entry name" value="FAD/NAD-binding_dom"/>
</dbReference>
<dbReference type="PANTHER" id="PTHR10632">
    <property type="entry name" value="SULFIDE:QUINONE OXIDOREDUCTASE"/>
    <property type="match status" value="1"/>
</dbReference>
<dbReference type="InterPro" id="IPR036188">
    <property type="entry name" value="FAD/NAD-bd_sf"/>
</dbReference>
<evidence type="ECO:0000313" key="3">
    <source>
        <dbReference type="Proteomes" id="UP000031192"/>
    </source>
</evidence>
<comment type="caution">
    <text evidence="2">The sequence shown here is derived from an EMBL/GenBank/DDBJ whole genome shotgun (WGS) entry which is preliminary data.</text>
</comment>
<dbReference type="FunFam" id="3.50.50.60:FF:000203">
    <property type="entry name" value="Related to sulfide:quinone oxidoreductase, mitochondrial"/>
    <property type="match status" value="1"/>
</dbReference>
<gene>
    <name evidence="2" type="ORF">MGU_07414</name>
</gene>
<dbReference type="GO" id="GO:0005739">
    <property type="term" value="C:mitochondrion"/>
    <property type="evidence" value="ECO:0007669"/>
    <property type="project" value="TreeGrafter"/>
</dbReference>
<dbReference type="OrthoDB" id="5376590at2759"/>
<dbReference type="GO" id="GO:0070224">
    <property type="term" value="F:sulfide:quinone oxidoreductase activity"/>
    <property type="evidence" value="ECO:0007669"/>
    <property type="project" value="TreeGrafter"/>
</dbReference>
<dbReference type="SUPFAM" id="SSF51905">
    <property type="entry name" value="FAD/NAD(P)-binding domain"/>
    <property type="match status" value="2"/>
</dbReference>
<reference evidence="2 3" key="1">
    <citation type="journal article" date="2014" name="Proc. Natl. Acad. Sci. U.S.A.">
        <title>Trajectory and genomic determinants of fungal-pathogen speciation and host adaptation.</title>
        <authorList>
            <person name="Hu X."/>
            <person name="Xiao G."/>
            <person name="Zheng P."/>
            <person name="Shang Y."/>
            <person name="Su Y."/>
            <person name="Zhang X."/>
            <person name="Liu X."/>
            <person name="Zhan S."/>
            <person name="St Leger R.J."/>
            <person name="Wang C."/>
        </authorList>
    </citation>
    <scope>NUCLEOTIDE SEQUENCE [LARGE SCALE GENOMIC DNA]</scope>
    <source>
        <strain evidence="2 3">ARSEF 977</strain>
    </source>
</reference>
<dbReference type="GO" id="GO:0070221">
    <property type="term" value="P:sulfide oxidation, using sulfide:quinone oxidoreductase"/>
    <property type="evidence" value="ECO:0007669"/>
    <property type="project" value="TreeGrafter"/>
</dbReference>
<dbReference type="Pfam" id="PF07992">
    <property type="entry name" value="Pyr_redox_2"/>
    <property type="match status" value="1"/>
</dbReference>